<feature type="transmembrane region" description="Helical" evidence="7">
    <location>
        <begin position="62"/>
        <end position="84"/>
    </location>
</feature>
<dbReference type="OrthoDB" id="9813426at2"/>
<evidence type="ECO:0000256" key="6">
    <source>
        <dbReference type="ARBA" id="ARBA00023136"/>
    </source>
</evidence>
<evidence type="ECO:0000256" key="4">
    <source>
        <dbReference type="ARBA" id="ARBA00022692"/>
    </source>
</evidence>
<evidence type="ECO:0000256" key="7">
    <source>
        <dbReference type="SAM" id="Phobius"/>
    </source>
</evidence>
<evidence type="ECO:0000313" key="9">
    <source>
        <dbReference type="EMBL" id="SNS28103.1"/>
    </source>
</evidence>
<name>A0A239D911_9ACTN</name>
<dbReference type="PANTHER" id="PTHR42709">
    <property type="entry name" value="ALKALINE PHOSPHATASE LIKE PROTEIN"/>
    <property type="match status" value="1"/>
</dbReference>
<evidence type="ECO:0000256" key="2">
    <source>
        <dbReference type="ARBA" id="ARBA00010792"/>
    </source>
</evidence>
<sequence>MATAPVPPPLPGPLAHLAPLLDDWGYLAVGVLVLLDNGGIPVPGQTVLVVAAAYAGTGRMDIAAVVAVAVVAAVAGDCLGYLIGRIGGRAFVHRWGRYVLLTPERFARGEEFFARRGDLVVLLARFVDVLRQTNGIIAGTAGMPWWRFLLCNTLGAVLWVGVWAALAYAAGTRLGALYAWLTRFQLYALIAVALIAAALTARHIRRRRLRGRGYGP</sequence>
<protein>
    <submittedName>
        <fullName evidence="9">Membrane protein DedA, SNARE-associated domain</fullName>
    </submittedName>
</protein>
<evidence type="ECO:0000256" key="3">
    <source>
        <dbReference type="ARBA" id="ARBA00022475"/>
    </source>
</evidence>
<dbReference type="AlphaFoldDB" id="A0A239D911"/>
<keyword evidence="5 7" id="KW-1133">Transmembrane helix</keyword>
<evidence type="ECO:0000256" key="5">
    <source>
        <dbReference type="ARBA" id="ARBA00022989"/>
    </source>
</evidence>
<comment type="subcellular location">
    <subcellularLocation>
        <location evidence="1">Cell membrane</location>
        <topology evidence="1">Multi-pass membrane protein</topology>
    </subcellularLocation>
</comment>
<keyword evidence="4 7" id="KW-0812">Transmembrane</keyword>
<evidence type="ECO:0000256" key="1">
    <source>
        <dbReference type="ARBA" id="ARBA00004651"/>
    </source>
</evidence>
<dbReference type="GO" id="GO:0005886">
    <property type="term" value="C:plasma membrane"/>
    <property type="evidence" value="ECO:0007669"/>
    <property type="project" value="UniProtKB-SubCell"/>
</dbReference>
<dbReference type="EMBL" id="FZOF01000004">
    <property type="protein sequence ID" value="SNS28103.1"/>
    <property type="molecule type" value="Genomic_DNA"/>
</dbReference>
<dbReference type="Pfam" id="PF09335">
    <property type="entry name" value="VTT_dom"/>
    <property type="match status" value="1"/>
</dbReference>
<organism evidence="9 10">
    <name type="scientific">Actinacidiphila glaucinigra</name>
    <dbReference type="NCBI Taxonomy" id="235986"/>
    <lineage>
        <taxon>Bacteria</taxon>
        <taxon>Bacillati</taxon>
        <taxon>Actinomycetota</taxon>
        <taxon>Actinomycetes</taxon>
        <taxon>Kitasatosporales</taxon>
        <taxon>Streptomycetaceae</taxon>
        <taxon>Actinacidiphila</taxon>
    </lineage>
</organism>
<gene>
    <name evidence="9" type="ORF">SAMN05216252_104422</name>
</gene>
<comment type="similarity">
    <text evidence="2">Belongs to the DedA family.</text>
</comment>
<dbReference type="PANTHER" id="PTHR42709:SF6">
    <property type="entry name" value="UNDECAPRENYL PHOSPHATE TRANSPORTER A"/>
    <property type="match status" value="1"/>
</dbReference>
<keyword evidence="3" id="KW-1003">Cell membrane</keyword>
<proteinExistence type="inferred from homology"/>
<dbReference type="InterPro" id="IPR032816">
    <property type="entry name" value="VTT_dom"/>
</dbReference>
<evidence type="ECO:0000259" key="8">
    <source>
        <dbReference type="Pfam" id="PF09335"/>
    </source>
</evidence>
<feature type="transmembrane region" description="Helical" evidence="7">
    <location>
        <begin position="149"/>
        <end position="171"/>
    </location>
</feature>
<dbReference type="RefSeq" id="WP_089223503.1">
    <property type="nucleotide sequence ID" value="NZ_FZOF01000004.1"/>
</dbReference>
<keyword evidence="10" id="KW-1185">Reference proteome</keyword>
<dbReference type="InterPro" id="IPR051311">
    <property type="entry name" value="DedA_domain"/>
</dbReference>
<evidence type="ECO:0000313" key="10">
    <source>
        <dbReference type="Proteomes" id="UP000198280"/>
    </source>
</evidence>
<dbReference type="Proteomes" id="UP000198280">
    <property type="component" value="Unassembled WGS sequence"/>
</dbReference>
<reference evidence="9 10" key="1">
    <citation type="submission" date="2017-06" db="EMBL/GenBank/DDBJ databases">
        <authorList>
            <person name="Kim H.J."/>
            <person name="Triplett B.A."/>
        </authorList>
    </citation>
    <scope>NUCLEOTIDE SEQUENCE [LARGE SCALE GENOMIC DNA]</scope>
    <source>
        <strain evidence="9 10">CGMCC 4.1858</strain>
    </source>
</reference>
<accession>A0A239D911</accession>
<feature type="domain" description="VTT" evidence="8">
    <location>
        <begin position="42"/>
        <end position="166"/>
    </location>
</feature>
<feature type="transmembrane region" description="Helical" evidence="7">
    <location>
        <begin position="177"/>
        <end position="201"/>
    </location>
</feature>
<keyword evidence="6 7" id="KW-0472">Membrane</keyword>